<reference evidence="2" key="1">
    <citation type="submission" date="2022-11" db="UniProtKB">
        <authorList>
            <consortium name="WormBaseParasite"/>
        </authorList>
    </citation>
    <scope>IDENTIFICATION</scope>
</reference>
<evidence type="ECO:0000313" key="1">
    <source>
        <dbReference type="Proteomes" id="UP000887576"/>
    </source>
</evidence>
<organism evidence="1 2">
    <name type="scientific">Panagrolaimus sp. JU765</name>
    <dbReference type="NCBI Taxonomy" id="591449"/>
    <lineage>
        <taxon>Eukaryota</taxon>
        <taxon>Metazoa</taxon>
        <taxon>Ecdysozoa</taxon>
        <taxon>Nematoda</taxon>
        <taxon>Chromadorea</taxon>
        <taxon>Rhabditida</taxon>
        <taxon>Tylenchina</taxon>
        <taxon>Panagrolaimomorpha</taxon>
        <taxon>Panagrolaimoidea</taxon>
        <taxon>Panagrolaimidae</taxon>
        <taxon>Panagrolaimus</taxon>
    </lineage>
</organism>
<dbReference type="WBParaSite" id="JU765_v2.g8689.t1">
    <property type="protein sequence ID" value="JU765_v2.g8689.t1"/>
    <property type="gene ID" value="JU765_v2.g8689"/>
</dbReference>
<sequence length="349" mass="40108">MTGYFNFLGLPSVVQDLITNEIVHNSIPEDRIQLALTSKYCNELVQHARQKKIIDKFTIGYHSRFSFISNSIEYIKTEEQLTEILPNSQIKQLKFSNGSLFSSEEYLEFLDILFEAAIFATKFGISINYVHKDKVIGFYVKLKHLKSVTVRNPELILPYYPSKTAKFSTGAEIRVRNDFEHVPVYLTSLGQNTFTFEMSSKNSVQILISQKFVGKNKRILKLKKKAFPFEIAFNVVSALNPKKNYFSGVFKEDQRQMLINLEDVDPDEILLVKLVDEIIKERTGTGVIEHFVHSRYSAKMLESAFPTANFTTPEERVEKINNVLGTNIQLFQVYNFAQTVRAALRVCGR</sequence>
<name>A0AC34RNS5_9BILA</name>
<proteinExistence type="predicted"/>
<protein>
    <submittedName>
        <fullName evidence="2">F-box domain-containing protein</fullName>
    </submittedName>
</protein>
<evidence type="ECO:0000313" key="2">
    <source>
        <dbReference type="WBParaSite" id="JU765_v2.g8689.t1"/>
    </source>
</evidence>
<dbReference type="Proteomes" id="UP000887576">
    <property type="component" value="Unplaced"/>
</dbReference>
<accession>A0AC34RNS5</accession>